<dbReference type="PhylomeDB" id="T1IW34"/>
<keyword evidence="12" id="KW-1185">Reference proteome</keyword>
<evidence type="ECO:0000256" key="8">
    <source>
        <dbReference type="SAM" id="MobiDB-lite"/>
    </source>
</evidence>
<evidence type="ECO:0000256" key="4">
    <source>
        <dbReference type="ARBA" id="ARBA00022989"/>
    </source>
</evidence>
<sequence length="339" mass="37855">MLLGSSSMDQGPPPVPRAHSSAIPLAAAAATATAVGPAGAAVESGSRALERVGSGGGGIGAGGSGSMGGMSGGLPRTRSRSMTSLPPEPFMIMRSKSLNRRVTLNVGGVRHEVLWRTLERLPHTRLGKLRECNNHEAILELCDDYSLLDNEYFFDRHPRSFTSILNFYRTGKLHLVEEMCVLAFSDDLEYWGVDELYLESCCQHKYHQRKEHVHEEMRKEAESLRQRDEEDFGNGRYAHYQKFLWDLLEKPTSSLAARVSLAFGGFAILNNTILDNRIQVSIYGILVVTTTFSLTNNILCLVFLLQLHETFKAKGDKFPTSCIHSQEQWNKTWPLLHDF</sequence>
<dbReference type="InterPro" id="IPR003971">
    <property type="entry name" value="K_chnl_volt-dep_Kv5/Kv9"/>
</dbReference>
<dbReference type="GO" id="GO:0001508">
    <property type="term" value="P:action potential"/>
    <property type="evidence" value="ECO:0007669"/>
    <property type="project" value="TreeGrafter"/>
</dbReference>
<dbReference type="STRING" id="126957.T1IW34"/>
<dbReference type="SMART" id="SM00225">
    <property type="entry name" value="BTB"/>
    <property type="match status" value="1"/>
</dbReference>
<feature type="region of interest" description="Disordered" evidence="8">
    <location>
        <begin position="49"/>
        <end position="86"/>
    </location>
</feature>
<reference evidence="12" key="1">
    <citation type="submission" date="2011-05" db="EMBL/GenBank/DDBJ databases">
        <authorList>
            <person name="Richards S.R."/>
            <person name="Qu J."/>
            <person name="Jiang H."/>
            <person name="Jhangiani S.N."/>
            <person name="Agravi P."/>
            <person name="Goodspeed R."/>
            <person name="Gross S."/>
            <person name="Mandapat C."/>
            <person name="Jackson L."/>
            <person name="Mathew T."/>
            <person name="Pu L."/>
            <person name="Thornton R."/>
            <person name="Saada N."/>
            <person name="Wilczek-Boney K.B."/>
            <person name="Lee S."/>
            <person name="Kovar C."/>
            <person name="Wu Y."/>
            <person name="Scherer S.E."/>
            <person name="Worley K.C."/>
            <person name="Muzny D.M."/>
            <person name="Gibbs R."/>
        </authorList>
    </citation>
    <scope>NUCLEOTIDE SEQUENCE</scope>
    <source>
        <strain evidence="12">Brora</strain>
    </source>
</reference>
<dbReference type="SUPFAM" id="SSF54695">
    <property type="entry name" value="POZ domain"/>
    <property type="match status" value="1"/>
</dbReference>
<feature type="transmembrane region" description="Helical" evidence="9">
    <location>
        <begin position="280"/>
        <end position="305"/>
    </location>
</feature>
<evidence type="ECO:0000313" key="12">
    <source>
        <dbReference type="Proteomes" id="UP000014500"/>
    </source>
</evidence>
<name>T1IW34_STRMM</name>
<dbReference type="EMBL" id="JH431606">
    <property type="status" value="NOT_ANNOTATED_CDS"/>
    <property type="molecule type" value="Genomic_DNA"/>
</dbReference>
<dbReference type="PANTHER" id="PTHR11537">
    <property type="entry name" value="VOLTAGE-GATED POTASSIUM CHANNEL"/>
    <property type="match status" value="1"/>
</dbReference>
<dbReference type="InterPro" id="IPR003131">
    <property type="entry name" value="T1-type_BTB"/>
</dbReference>
<accession>T1IW34</accession>
<dbReference type="AlphaFoldDB" id="T1IW34"/>
<dbReference type="PANTHER" id="PTHR11537:SF254">
    <property type="entry name" value="POTASSIUM VOLTAGE-GATED CHANNEL PROTEIN SHAB"/>
    <property type="match status" value="1"/>
</dbReference>
<feature type="domain" description="BTB" evidence="10">
    <location>
        <begin position="100"/>
        <end position="209"/>
    </location>
</feature>
<protein>
    <recommendedName>
        <fullName evidence="10">BTB domain-containing protein</fullName>
    </recommendedName>
</protein>
<dbReference type="GO" id="GO:0008076">
    <property type="term" value="C:voltage-gated potassium channel complex"/>
    <property type="evidence" value="ECO:0007669"/>
    <property type="project" value="InterPro"/>
</dbReference>
<evidence type="ECO:0000256" key="2">
    <source>
        <dbReference type="ARBA" id="ARBA00022448"/>
    </source>
</evidence>
<feature type="region of interest" description="Disordered" evidence="8">
    <location>
        <begin position="1"/>
        <end position="20"/>
    </location>
</feature>
<keyword evidence="2" id="KW-0813">Transport</keyword>
<keyword evidence="4 9" id="KW-1133">Transmembrane helix</keyword>
<dbReference type="GO" id="GO:0005251">
    <property type="term" value="F:delayed rectifier potassium channel activity"/>
    <property type="evidence" value="ECO:0007669"/>
    <property type="project" value="TreeGrafter"/>
</dbReference>
<evidence type="ECO:0000256" key="6">
    <source>
        <dbReference type="ARBA" id="ARBA00023136"/>
    </source>
</evidence>
<dbReference type="Pfam" id="PF02214">
    <property type="entry name" value="BTB_2"/>
    <property type="match status" value="1"/>
</dbReference>
<comment type="subcellular location">
    <subcellularLocation>
        <location evidence="1">Membrane</location>
        <topology evidence="1">Multi-pass membrane protein</topology>
    </subcellularLocation>
</comment>
<organism evidence="11 12">
    <name type="scientific">Strigamia maritima</name>
    <name type="common">European centipede</name>
    <name type="synonym">Geophilus maritimus</name>
    <dbReference type="NCBI Taxonomy" id="126957"/>
    <lineage>
        <taxon>Eukaryota</taxon>
        <taxon>Metazoa</taxon>
        <taxon>Ecdysozoa</taxon>
        <taxon>Arthropoda</taxon>
        <taxon>Myriapoda</taxon>
        <taxon>Chilopoda</taxon>
        <taxon>Pleurostigmophora</taxon>
        <taxon>Geophilomorpha</taxon>
        <taxon>Linotaeniidae</taxon>
        <taxon>Strigamia</taxon>
    </lineage>
</organism>
<evidence type="ECO:0000256" key="3">
    <source>
        <dbReference type="ARBA" id="ARBA00022692"/>
    </source>
</evidence>
<dbReference type="Gene3D" id="3.30.710.10">
    <property type="entry name" value="Potassium Channel Kv1.1, Chain A"/>
    <property type="match status" value="1"/>
</dbReference>
<dbReference type="EnsemblMetazoa" id="SMAR005394-RA">
    <property type="protein sequence ID" value="SMAR005394-PA"/>
    <property type="gene ID" value="SMAR005394"/>
</dbReference>
<dbReference type="InterPro" id="IPR011333">
    <property type="entry name" value="SKP1/BTB/POZ_sf"/>
</dbReference>
<evidence type="ECO:0000256" key="5">
    <source>
        <dbReference type="ARBA" id="ARBA00023065"/>
    </source>
</evidence>
<dbReference type="HOGENOM" id="CLU_819701_0_0_1"/>
<evidence type="ECO:0000313" key="11">
    <source>
        <dbReference type="EnsemblMetazoa" id="SMAR005394-PA"/>
    </source>
</evidence>
<evidence type="ECO:0000256" key="9">
    <source>
        <dbReference type="SAM" id="Phobius"/>
    </source>
</evidence>
<reference evidence="11" key="2">
    <citation type="submission" date="2015-02" db="UniProtKB">
        <authorList>
            <consortium name="EnsemblMetazoa"/>
        </authorList>
    </citation>
    <scope>IDENTIFICATION</scope>
</reference>
<dbReference type="FunFam" id="3.30.710.10:FF:000010">
    <property type="entry name" value="Potassium voltage-gated channel subfamily B member"/>
    <property type="match status" value="1"/>
</dbReference>
<proteinExistence type="predicted"/>
<keyword evidence="7" id="KW-0407">Ion channel</keyword>
<evidence type="ECO:0000256" key="1">
    <source>
        <dbReference type="ARBA" id="ARBA00004141"/>
    </source>
</evidence>
<evidence type="ECO:0000259" key="10">
    <source>
        <dbReference type="SMART" id="SM00225"/>
    </source>
</evidence>
<dbReference type="InterPro" id="IPR028325">
    <property type="entry name" value="VG_K_chnl"/>
</dbReference>
<keyword evidence="5" id="KW-0406">Ion transport</keyword>
<keyword evidence="6 9" id="KW-0472">Membrane</keyword>
<evidence type="ECO:0000256" key="7">
    <source>
        <dbReference type="ARBA" id="ARBA00023303"/>
    </source>
</evidence>
<dbReference type="PRINTS" id="PR01494">
    <property type="entry name" value="KV9CHANNEL"/>
</dbReference>
<dbReference type="InterPro" id="IPR000210">
    <property type="entry name" value="BTB/POZ_dom"/>
</dbReference>
<feature type="compositionally biased region" description="Gly residues" evidence="8">
    <location>
        <begin position="53"/>
        <end position="72"/>
    </location>
</feature>
<dbReference type="Proteomes" id="UP000014500">
    <property type="component" value="Unassembled WGS sequence"/>
</dbReference>
<keyword evidence="3 9" id="KW-0812">Transmembrane</keyword>
<dbReference type="eggNOG" id="KOG3713">
    <property type="taxonomic scope" value="Eukaryota"/>
</dbReference>
<dbReference type="GO" id="GO:0051260">
    <property type="term" value="P:protein homooligomerization"/>
    <property type="evidence" value="ECO:0007669"/>
    <property type="project" value="InterPro"/>
</dbReference>